<dbReference type="PANTHER" id="PTHR43709">
    <property type="entry name" value="ACONITATE ISOMERASE-RELATED"/>
    <property type="match status" value="1"/>
</dbReference>
<feature type="non-terminal residue" evidence="3">
    <location>
        <position position="1"/>
    </location>
</feature>
<comment type="caution">
    <text evidence="3">The sequence shown here is derived from an EMBL/GenBank/DDBJ whole genome shotgun (WGS) entry which is preliminary data.</text>
</comment>
<dbReference type="AlphaFoldDB" id="A0A9P4V8X6"/>
<evidence type="ECO:0000256" key="2">
    <source>
        <dbReference type="ARBA" id="ARBA00023235"/>
    </source>
</evidence>
<dbReference type="Gene3D" id="3.10.310.10">
    <property type="entry name" value="Diaminopimelate Epimerase, Chain A, domain 1"/>
    <property type="match status" value="2"/>
</dbReference>
<dbReference type="InterPro" id="IPR007400">
    <property type="entry name" value="PrpF-like"/>
</dbReference>
<gene>
    <name evidence="3" type="ORF">EJ04DRAFT_421656</name>
</gene>
<dbReference type="SUPFAM" id="SSF54506">
    <property type="entry name" value="Diaminopimelate epimerase-like"/>
    <property type="match status" value="2"/>
</dbReference>
<keyword evidence="2" id="KW-0413">Isomerase</keyword>
<dbReference type="Pfam" id="PF04303">
    <property type="entry name" value="PrpF"/>
    <property type="match status" value="1"/>
</dbReference>
<evidence type="ECO:0000313" key="3">
    <source>
        <dbReference type="EMBL" id="KAF2741061.1"/>
    </source>
</evidence>
<dbReference type="GO" id="GO:0016853">
    <property type="term" value="F:isomerase activity"/>
    <property type="evidence" value="ECO:0007669"/>
    <property type="project" value="UniProtKB-KW"/>
</dbReference>
<sequence length="279" mass="30251">EPTDVDYTFIGVNLVNGEIDVSSNDLDICSVVGPYAYNHRLLNESFYQKYGQVTVRARNTNTDVTIHSTFNVDRSQAIAYGSDAFSPALGIKSRVLLELKTAKEADVLPTGHRVDRVLGHHVSCINGISPCVFLRADELGIDNTNLLDPMQDLPKEALRKVEAIRSEAAVRIGLATSPLIHPNKFLDIVIISTPSTCKLPSGEVVNPANTDLFMRGVALHTQGRPLPLHEALTTAVAAQIQDSIVEQLLPPELAYDDVITLGHASGRIQVNATIPQGSK</sequence>
<proteinExistence type="inferred from homology"/>
<feature type="non-terminal residue" evidence="3">
    <location>
        <position position="279"/>
    </location>
</feature>
<name>A0A9P4V8X6_9PLEO</name>
<evidence type="ECO:0000256" key="1">
    <source>
        <dbReference type="ARBA" id="ARBA00007673"/>
    </source>
</evidence>
<comment type="similarity">
    <text evidence="1">Belongs to the PrpF family.</text>
</comment>
<organism evidence="3 4">
    <name type="scientific">Polyplosphaeria fusca</name>
    <dbReference type="NCBI Taxonomy" id="682080"/>
    <lineage>
        <taxon>Eukaryota</taxon>
        <taxon>Fungi</taxon>
        <taxon>Dikarya</taxon>
        <taxon>Ascomycota</taxon>
        <taxon>Pezizomycotina</taxon>
        <taxon>Dothideomycetes</taxon>
        <taxon>Pleosporomycetidae</taxon>
        <taxon>Pleosporales</taxon>
        <taxon>Tetraplosphaeriaceae</taxon>
        <taxon>Polyplosphaeria</taxon>
    </lineage>
</organism>
<reference evidence="3" key="1">
    <citation type="journal article" date="2020" name="Stud. Mycol.">
        <title>101 Dothideomycetes genomes: a test case for predicting lifestyles and emergence of pathogens.</title>
        <authorList>
            <person name="Haridas S."/>
            <person name="Albert R."/>
            <person name="Binder M."/>
            <person name="Bloem J."/>
            <person name="Labutti K."/>
            <person name="Salamov A."/>
            <person name="Andreopoulos B."/>
            <person name="Baker S."/>
            <person name="Barry K."/>
            <person name="Bills G."/>
            <person name="Bluhm B."/>
            <person name="Cannon C."/>
            <person name="Castanera R."/>
            <person name="Culley D."/>
            <person name="Daum C."/>
            <person name="Ezra D."/>
            <person name="Gonzalez J."/>
            <person name="Henrissat B."/>
            <person name="Kuo A."/>
            <person name="Liang C."/>
            <person name="Lipzen A."/>
            <person name="Lutzoni F."/>
            <person name="Magnuson J."/>
            <person name="Mondo S."/>
            <person name="Nolan M."/>
            <person name="Ohm R."/>
            <person name="Pangilinan J."/>
            <person name="Park H.-J."/>
            <person name="Ramirez L."/>
            <person name="Alfaro M."/>
            <person name="Sun H."/>
            <person name="Tritt A."/>
            <person name="Yoshinaga Y."/>
            <person name="Zwiers L.-H."/>
            <person name="Turgeon B."/>
            <person name="Goodwin S."/>
            <person name="Spatafora J."/>
            <person name="Crous P."/>
            <person name="Grigoriev I."/>
        </authorList>
    </citation>
    <scope>NUCLEOTIDE SEQUENCE</scope>
    <source>
        <strain evidence="3">CBS 125425</strain>
    </source>
</reference>
<protein>
    <submittedName>
        <fullName evidence="3">Uncharacterized protein</fullName>
    </submittedName>
</protein>
<dbReference type="OrthoDB" id="10267539at2759"/>
<keyword evidence="4" id="KW-1185">Reference proteome</keyword>
<dbReference type="EMBL" id="ML996098">
    <property type="protein sequence ID" value="KAF2741061.1"/>
    <property type="molecule type" value="Genomic_DNA"/>
</dbReference>
<dbReference type="PANTHER" id="PTHR43709:SF2">
    <property type="entry name" value="DUF453 DOMAIN PROTEIN (AFU_ORTHOLOGUE AFUA_6G00360)"/>
    <property type="match status" value="1"/>
</dbReference>
<accession>A0A9P4V8X6</accession>
<dbReference type="Proteomes" id="UP000799444">
    <property type="component" value="Unassembled WGS sequence"/>
</dbReference>
<evidence type="ECO:0000313" key="4">
    <source>
        <dbReference type="Proteomes" id="UP000799444"/>
    </source>
</evidence>